<comment type="caution">
    <text evidence="1">The sequence shown here is derived from an EMBL/GenBank/DDBJ whole genome shotgun (WGS) entry which is preliminary data.</text>
</comment>
<gene>
    <name evidence="1" type="ORF">JKL49_16625</name>
</gene>
<reference evidence="1" key="1">
    <citation type="submission" date="2021-04" db="EMBL/GenBank/DDBJ databases">
        <title>Draft genome assembly of strain Phenylobacterium sp. 20VBR1 using MiniION and Illumina platforms.</title>
        <authorList>
            <person name="Thomas F.A."/>
            <person name="Krishnan K.P."/>
            <person name="Sinha R.K."/>
        </authorList>
    </citation>
    <scope>NUCLEOTIDE SEQUENCE</scope>
    <source>
        <strain evidence="1">20VBR1</strain>
    </source>
</reference>
<proteinExistence type="predicted"/>
<protein>
    <submittedName>
        <fullName evidence="1">Uncharacterized protein</fullName>
    </submittedName>
</protein>
<sequence length="102" mass="11727">MPSVDRQQDLADAAEEELARACELGWRDLSQVTPWGDTYEGFTPAGRSAQFERNYLWVDEPKGDICVEVIVYQPEAYERGVRLTRVIPRRDSTKTEMMGDQE</sequence>
<keyword evidence="2" id="KW-1185">Reference proteome</keyword>
<name>A0A941D2D4_9CAUL</name>
<evidence type="ECO:0000313" key="1">
    <source>
        <dbReference type="EMBL" id="MBR7621020.1"/>
    </source>
</evidence>
<dbReference type="EMBL" id="JAGSGD010000001">
    <property type="protein sequence ID" value="MBR7621020.1"/>
    <property type="molecule type" value="Genomic_DNA"/>
</dbReference>
<dbReference type="RefSeq" id="WP_215341836.1">
    <property type="nucleotide sequence ID" value="NZ_JAGSGD010000001.1"/>
</dbReference>
<dbReference type="Proteomes" id="UP000622580">
    <property type="component" value="Unassembled WGS sequence"/>
</dbReference>
<accession>A0A941D2D4</accession>
<dbReference type="AlphaFoldDB" id="A0A941D2D4"/>
<evidence type="ECO:0000313" key="2">
    <source>
        <dbReference type="Proteomes" id="UP000622580"/>
    </source>
</evidence>
<organism evidence="1 2">
    <name type="scientific">Phenylobacterium glaciei</name>
    <dbReference type="NCBI Taxonomy" id="2803784"/>
    <lineage>
        <taxon>Bacteria</taxon>
        <taxon>Pseudomonadati</taxon>
        <taxon>Pseudomonadota</taxon>
        <taxon>Alphaproteobacteria</taxon>
        <taxon>Caulobacterales</taxon>
        <taxon>Caulobacteraceae</taxon>
        <taxon>Phenylobacterium</taxon>
    </lineage>
</organism>